<organism evidence="2 3">
    <name type="scientific">Burkholderia territorii</name>
    <dbReference type="NCBI Taxonomy" id="1503055"/>
    <lineage>
        <taxon>Bacteria</taxon>
        <taxon>Pseudomonadati</taxon>
        <taxon>Pseudomonadota</taxon>
        <taxon>Betaproteobacteria</taxon>
        <taxon>Burkholderiales</taxon>
        <taxon>Burkholderiaceae</taxon>
        <taxon>Burkholderia</taxon>
        <taxon>Burkholderia cepacia complex</taxon>
    </lineage>
</organism>
<feature type="compositionally biased region" description="Low complexity" evidence="1">
    <location>
        <begin position="1"/>
        <end position="25"/>
    </location>
</feature>
<reference evidence="2 3" key="1">
    <citation type="submission" date="2019-09" db="EMBL/GenBank/DDBJ databases">
        <title>Draft genome sequences of 48 bacterial type strains from the CCUG.</title>
        <authorList>
            <person name="Tunovic T."/>
            <person name="Pineiro-Iglesias B."/>
            <person name="Unosson C."/>
            <person name="Inganas E."/>
            <person name="Ohlen M."/>
            <person name="Cardew S."/>
            <person name="Jensie-Markopoulos S."/>
            <person name="Salva-Serra F."/>
            <person name="Jaen-Luchoro D."/>
            <person name="Karlsson R."/>
            <person name="Svensson-Stadler L."/>
            <person name="Chun J."/>
            <person name="Moore E."/>
        </authorList>
    </citation>
    <scope>NUCLEOTIDE SEQUENCE [LARGE SCALE GENOMIC DNA]</scope>
    <source>
        <strain evidence="2 3">CCUG 65687</strain>
    </source>
</reference>
<evidence type="ECO:0000256" key="1">
    <source>
        <dbReference type="SAM" id="MobiDB-lite"/>
    </source>
</evidence>
<evidence type="ECO:0000313" key="3">
    <source>
        <dbReference type="Proteomes" id="UP000473571"/>
    </source>
</evidence>
<dbReference type="Proteomes" id="UP000473571">
    <property type="component" value="Unassembled WGS sequence"/>
</dbReference>
<sequence length="65" mass="6344">MTATSSRASSSSTSQSRRARLAAAAQPVSAGPQTAAFAQGVGAAHAAAVTLSNAALRLDVLPHLG</sequence>
<name>A0A6L3NBZ5_9BURK</name>
<evidence type="ECO:0000313" key="2">
    <source>
        <dbReference type="EMBL" id="KAB0662229.1"/>
    </source>
</evidence>
<feature type="region of interest" description="Disordered" evidence="1">
    <location>
        <begin position="1"/>
        <end position="27"/>
    </location>
</feature>
<dbReference type="EMBL" id="VZOL01000356">
    <property type="protein sequence ID" value="KAB0662229.1"/>
    <property type="molecule type" value="Genomic_DNA"/>
</dbReference>
<feature type="non-terminal residue" evidence="2">
    <location>
        <position position="65"/>
    </location>
</feature>
<protein>
    <submittedName>
        <fullName evidence="2">Aldose 1-epimerase</fullName>
    </submittedName>
</protein>
<gene>
    <name evidence="2" type="ORF">F7R13_21765</name>
</gene>
<accession>A0A6L3NBZ5</accession>
<proteinExistence type="predicted"/>
<comment type="caution">
    <text evidence="2">The sequence shown here is derived from an EMBL/GenBank/DDBJ whole genome shotgun (WGS) entry which is preliminary data.</text>
</comment>
<dbReference type="AlphaFoldDB" id="A0A6L3NBZ5"/>